<keyword evidence="1" id="KW-1133">Transmembrane helix</keyword>
<name>C0ESG7_9FIRM</name>
<keyword evidence="1" id="KW-0472">Membrane</keyword>
<reference evidence="2 3" key="2">
    <citation type="submission" date="2009-02" db="EMBL/GenBank/DDBJ databases">
        <title>Draft genome sequence of Eubacterium hallii (DSM 3353).</title>
        <authorList>
            <person name="Sudarsanam P."/>
            <person name="Ley R."/>
            <person name="Guruge J."/>
            <person name="Turnbaugh P.J."/>
            <person name="Mahowald M."/>
            <person name="Liep D."/>
            <person name="Gordon J."/>
        </authorList>
    </citation>
    <scope>NUCLEOTIDE SEQUENCE [LARGE SCALE GENOMIC DNA]</scope>
    <source>
        <strain evidence="2 3">DSM 3353</strain>
    </source>
</reference>
<dbReference type="EMBL" id="ACEP01000022">
    <property type="protein sequence ID" value="EEG37795.1"/>
    <property type="molecule type" value="Genomic_DNA"/>
</dbReference>
<evidence type="ECO:0000313" key="2">
    <source>
        <dbReference type="EMBL" id="EEG37795.1"/>
    </source>
</evidence>
<dbReference type="AlphaFoldDB" id="C0ESG7"/>
<organism evidence="2 3">
    <name type="scientific">Anaerobutyricum hallii DSM 3353</name>
    <dbReference type="NCBI Taxonomy" id="411469"/>
    <lineage>
        <taxon>Bacteria</taxon>
        <taxon>Bacillati</taxon>
        <taxon>Bacillota</taxon>
        <taxon>Clostridia</taxon>
        <taxon>Lachnospirales</taxon>
        <taxon>Lachnospiraceae</taxon>
        <taxon>Anaerobutyricum</taxon>
    </lineage>
</organism>
<sequence length="45" mass="5480">MGTIDKKFLTKSSTKRFREYIFFLFYDLYGAKYLYLYTSSFCIPL</sequence>
<dbReference type="Proteomes" id="UP000003174">
    <property type="component" value="Unassembled WGS sequence"/>
</dbReference>
<reference evidence="2 3" key="1">
    <citation type="submission" date="2009-01" db="EMBL/GenBank/DDBJ databases">
        <authorList>
            <person name="Fulton L."/>
            <person name="Clifton S."/>
            <person name="Fulton B."/>
            <person name="Xu J."/>
            <person name="Minx P."/>
            <person name="Pepin K.H."/>
            <person name="Johnson M."/>
            <person name="Bhonagiri V."/>
            <person name="Nash W.E."/>
            <person name="Mardis E.R."/>
            <person name="Wilson R.K."/>
        </authorList>
    </citation>
    <scope>NUCLEOTIDE SEQUENCE [LARGE SCALE GENOMIC DNA]</scope>
    <source>
        <strain evidence="2 3">DSM 3353</strain>
    </source>
</reference>
<accession>C0ESG7</accession>
<gene>
    <name evidence="2" type="ORF">EUBHAL_00340</name>
</gene>
<protein>
    <submittedName>
        <fullName evidence="2">Uncharacterized protein</fullName>
    </submittedName>
</protein>
<proteinExistence type="predicted"/>
<evidence type="ECO:0000313" key="3">
    <source>
        <dbReference type="Proteomes" id="UP000003174"/>
    </source>
</evidence>
<feature type="transmembrane region" description="Helical" evidence="1">
    <location>
        <begin position="20"/>
        <end position="38"/>
    </location>
</feature>
<comment type="caution">
    <text evidence="2">The sequence shown here is derived from an EMBL/GenBank/DDBJ whole genome shotgun (WGS) entry which is preliminary data.</text>
</comment>
<keyword evidence="1" id="KW-0812">Transmembrane</keyword>
<evidence type="ECO:0000256" key="1">
    <source>
        <dbReference type="SAM" id="Phobius"/>
    </source>
</evidence>